<reference evidence="1" key="1">
    <citation type="journal article" date="2021" name="New Phytol.">
        <title>Evolutionary innovations through gain and loss of genes in the ectomycorrhizal Boletales.</title>
        <authorList>
            <person name="Wu G."/>
            <person name="Miyauchi S."/>
            <person name="Morin E."/>
            <person name="Kuo A."/>
            <person name="Drula E."/>
            <person name="Varga T."/>
            <person name="Kohler A."/>
            <person name="Feng B."/>
            <person name="Cao Y."/>
            <person name="Lipzen A."/>
            <person name="Daum C."/>
            <person name="Hundley H."/>
            <person name="Pangilinan J."/>
            <person name="Johnson J."/>
            <person name="Barry K."/>
            <person name="LaButti K."/>
            <person name="Ng V."/>
            <person name="Ahrendt S."/>
            <person name="Min B."/>
            <person name="Choi I.G."/>
            <person name="Park H."/>
            <person name="Plett J.M."/>
            <person name="Magnuson J."/>
            <person name="Spatafora J.W."/>
            <person name="Nagy L.G."/>
            <person name="Henrissat B."/>
            <person name="Grigoriev I.V."/>
            <person name="Yang Z.L."/>
            <person name="Xu J."/>
            <person name="Martin F.M."/>
        </authorList>
    </citation>
    <scope>NUCLEOTIDE SEQUENCE</scope>
    <source>
        <strain evidence="1">KUC20120723A-06</strain>
    </source>
</reference>
<proteinExistence type="predicted"/>
<evidence type="ECO:0000313" key="1">
    <source>
        <dbReference type="EMBL" id="KAH7929937.1"/>
    </source>
</evidence>
<gene>
    <name evidence="1" type="ORF">BV22DRAFT_1028901</name>
</gene>
<protein>
    <submittedName>
        <fullName evidence="1">Uncharacterized protein</fullName>
    </submittedName>
</protein>
<sequence>MKNVRTTTVDLLSRLPKINFLVLSPGILSIRGRTETEEGIDEKLALHYYARWKFIHDLLPLLRAAKDEGEDAKVLTVLGGEYSGKIDLDDLGLKKHYSLANAASAAQTYNDMMVEDFASREPGIAFTHISPVENWALRPFTAILSMLLYPVSVSPGDCAEYMLYALLQGESGAFRRKPRAEIIKGPSPYGEARQSLWEHTITATSVDAP</sequence>
<accession>A0ACB8BWU9</accession>
<keyword evidence="2" id="KW-1185">Reference proteome</keyword>
<evidence type="ECO:0000313" key="2">
    <source>
        <dbReference type="Proteomes" id="UP000790709"/>
    </source>
</evidence>
<comment type="caution">
    <text evidence="1">The sequence shown here is derived from an EMBL/GenBank/DDBJ whole genome shotgun (WGS) entry which is preliminary data.</text>
</comment>
<organism evidence="1 2">
    <name type="scientific">Leucogyrophana mollusca</name>
    <dbReference type="NCBI Taxonomy" id="85980"/>
    <lineage>
        <taxon>Eukaryota</taxon>
        <taxon>Fungi</taxon>
        <taxon>Dikarya</taxon>
        <taxon>Basidiomycota</taxon>
        <taxon>Agaricomycotina</taxon>
        <taxon>Agaricomycetes</taxon>
        <taxon>Agaricomycetidae</taxon>
        <taxon>Boletales</taxon>
        <taxon>Boletales incertae sedis</taxon>
        <taxon>Leucogyrophana</taxon>
    </lineage>
</organism>
<dbReference type="Proteomes" id="UP000790709">
    <property type="component" value="Unassembled WGS sequence"/>
</dbReference>
<name>A0ACB8BWU9_9AGAM</name>
<dbReference type="EMBL" id="MU266336">
    <property type="protein sequence ID" value="KAH7929937.1"/>
    <property type="molecule type" value="Genomic_DNA"/>
</dbReference>